<dbReference type="InterPro" id="IPR000531">
    <property type="entry name" value="Beta-barrel_TonB"/>
</dbReference>
<comment type="similarity">
    <text evidence="1 2">Belongs to the TonB-dependent receptor family.</text>
</comment>
<name>A0ABS5VP13_9BACT</name>
<evidence type="ECO:0000259" key="3">
    <source>
        <dbReference type="Pfam" id="PF00593"/>
    </source>
</evidence>
<keyword evidence="1" id="KW-0812">Transmembrane</keyword>
<dbReference type="NCBIfam" id="TIGR04056">
    <property type="entry name" value="OMP_RagA_SusC"/>
    <property type="match status" value="1"/>
</dbReference>
<dbReference type="InterPro" id="IPR023997">
    <property type="entry name" value="TonB-dep_OMP_SusC/RagA_CS"/>
</dbReference>
<dbReference type="EMBL" id="JAHESD010000007">
    <property type="protein sequence ID" value="MBT1702599.1"/>
    <property type="molecule type" value="Genomic_DNA"/>
</dbReference>
<keyword evidence="1" id="KW-0998">Cell outer membrane</keyword>
<evidence type="ECO:0000256" key="2">
    <source>
        <dbReference type="RuleBase" id="RU003357"/>
    </source>
</evidence>
<keyword evidence="5" id="KW-0675">Receptor</keyword>
<reference evidence="5 6" key="1">
    <citation type="submission" date="2021-05" db="EMBL/GenBank/DDBJ databases">
        <title>A Polyphasic approach of four new species of the genus Ohtaekwangia: Ohtaekwangia histidinii sp. nov., Ohtaekwangia cretensis sp. nov., Ohtaekwangia indiensis sp. nov., Ohtaekwangia reichenbachii sp. nov. from diverse environment.</title>
        <authorList>
            <person name="Octaviana S."/>
        </authorList>
    </citation>
    <scope>NUCLEOTIDE SEQUENCE [LARGE SCALE GENOMIC DNA]</scope>
    <source>
        <strain evidence="5 6">PWU20</strain>
    </source>
</reference>
<keyword evidence="1 2" id="KW-0472">Membrane</keyword>
<organism evidence="5 6">
    <name type="scientific">Chryseosolibacter indicus</name>
    <dbReference type="NCBI Taxonomy" id="2782351"/>
    <lineage>
        <taxon>Bacteria</taxon>
        <taxon>Pseudomonadati</taxon>
        <taxon>Bacteroidota</taxon>
        <taxon>Cytophagia</taxon>
        <taxon>Cytophagales</taxon>
        <taxon>Chryseotaleaceae</taxon>
        <taxon>Chryseosolibacter</taxon>
    </lineage>
</organism>
<dbReference type="InterPro" id="IPR039426">
    <property type="entry name" value="TonB-dep_rcpt-like"/>
</dbReference>
<dbReference type="InterPro" id="IPR008969">
    <property type="entry name" value="CarboxyPept-like_regulatory"/>
</dbReference>
<keyword evidence="6" id="KW-1185">Reference proteome</keyword>
<evidence type="ECO:0000313" key="5">
    <source>
        <dbReference type="EMBL" id="MBT1702599.1"/>
    </source>
</evidence>
<dbReference type="Pfam" id="PF13715">
    <property type="entry name" value="CarbopepD_reg_2"/>
    <property type="match status" value="1"/>
</dbReference>
<dbReference type="InterPro" id="IPR012910">
    <property type="entry name" value="Plug_dom"/>
</dbReference>
<comment type="subcellular location">
    <subcellularLocation>
        <location evidence="1">Cell outer membrane</location>
        <topology evidence="1">Multi-pass membrane protein</topology>
    </subcellularLocation>
</comment>
<evidence type="ECO:0000259" key="4">
    <source>
        <dbReference type="Pfam" id="PF07715"/>
    </source>
</evidence>
<accession>A0ABS5VP13</accession>
<keyword evidence="2" id="KW-0798">TonB box</keyword>
<dbReference type="Pfam" id="PF07715">
    <property type="entry name" value="Plug"/>
    <property type="match status" value="1"/>
</dbReference>
<dbReference type="PROSITE" id="PS52016">
    <property type="entry name" value="TONB_DEPENDENT_REC_3"/>
    <property type="match status" value="1"/>
</dbReference>
<dbReference type="SUPFAM" id="SSF56935">
    <property type="entry name" value="Porins"/>
    <property type="match status" value="1"/>
</dbReference>
<protein>
    <submittedName>
        <fullName evidence="5">TonB-dependent receptor</fullName>
    </submittedName>
</protein>
<comment type="caution">
    <text evidence="5">The sequence shown here is derived from an EMBL/GenBank/DDBJ whole genome shotgun (WGS) entry which is preliminary data.</text>
</comment>
<feature type="domain" description="TonB-dependent receptor plug" evidence="4">
    <location>
        <begin position="109"/>
        <end position="220"/>
    </location>
</feature>
<dbReference type="Proteomes" id="UP000772618">
    <property type="component" value="Unassembled WGS sequence"/>
</dbReference>
<keyword evidence="1" id="KW-0813">Transport</keyword>
<dbReference type="InterPro" id="IPR023996">
    <property type="entry name" value="TonB-dep_OMP_SusC/RagA"/>
</dbReference>
<dbReference type="InterPro" id="IPR037066">
    <property type="entry name" value="Plug_dom_sf"/>
</dbReference>
<dbReference type="NCBIfam" id="TIGR04057">
    <property type="entry name" value="SusC_RagA_signa"/>
    <property type="match status" value="1"/>
</dbReference>
<dbReference type="Pfam" id="PF00593">
    <property type="entry name" value="TonB_dep_Rec_b-barrel"/>
    <property type="match status" value="1"/>
</dbReference>
<gene>
    <name evidence="5" type="ORF">KK060_04860</name>
</gene>
<evidence type="ECO:0000256" key="1">
    <source>
        <dbReference type="PROSITE-ProRule" id="PRU01360"/>
    </source>
</evidence>
<keyword evidence="1" id="KW-1134">Transmembrane beta strand</keyword>
<feature type="domain" description="TonB-dependent receptor-like beta-barrel" evidence="3">
    <location>
        <begin position="493"/>
        <end position="892"/>
    </location>
</feature>
<dbReference type="Gene3D" id="2.60.40.1120">
    <property type="entry name" value="Carboxypeptidase-like, regulatory domain"/>
    <property type="match status" value="1"/>
</dbReference>
<proteinExistence type="inferred from homology"/>
<sequence length="1038" mass="113753">MIFCFTLLWGNLLAQSRTVTGTVKDNDTGEVVPGVSVLVKGTSTGTLTDADGRFTIQASDESILVISFVGYTRVEVPIGTQTDIQVSLKADVTQLSEVVVVGYGEQKKSVVTGAISSIKAEDLQSMPVTRIDQALQGRSSGLIIAANSGQPGSSATVRLRGITSFNRNGGDNNQPLWVVDGVIVDNGGIGVINQSDIESIEVLKDAASQAIYGARAASGVILITTKKGKAGGIQINYNGYYGFSEPARKLDLLNATQYATLINELKVADGKPLKYENPASFGEGTDWQSAIFNNSARRQNHELSISGGSDKSTFYTSFGYLKQEGIVATDISKYERFNLRLNSSHKLAKWLTFGQTLGYTHDKTIGIGNTNSEYGGPLSSAINLDPITPVVVTNDSIANEAPYAPSQANYDGKGIIRDEKGRPYGISSAEIGQEITNPVAYIKKQLGNYNWGDNVIANAYLEAEPLKGLKLRSTFGTKLAFWGDESFTPVFWLNSSTLNAVNSRSRSMNTRFDWNVENTISYTRAIDKHNITFLVGQGAYRDNNTRNLNATKNDVPGNSLEDASFNYNVPGRIGNGSEGQIHKVASFFGRVNYNYEEKYLVTALFRTDGSTRFGENYRYGTFPSLSLGWVPSLETFWPSNNTVNFLKVRGSYGVVGNDNIDDFAYVSTIGSGRNYTFGTSGSYLNGFSPNAPANPNLQWEETTSTNIGFEATLLTNFSFTFDWFLKRTTGILMNPRIPGYVGAVSNPAANVADMDNRGVELELGWRKSFGELNVNLNSNFSYITNEVTNIGRDRKFIDNERFQGSTYNITRTEVGRPYSSFFGFKTNGIFQTDADVNSYVDADGNKIQPNARPGDFRWVDINNDGKINENDRTYLGNPLPKYTYGFTISASYKGFDVVLFGQGAGGNKIFQGLRRFGIPTTNFQTEALGRWTGPGTSNSYPRLIESDPNGNFSNPSDFYLKDGDYFRIKTLQIGYTINTSLSSKVGLNRARIYVMSENLATFTQYNGYDPEIGGGTMSIDRGIYPQARSFMVGLNLGF</sequence>
<evidence type="ECO:0000313" key="6">
    <source>
        <dbReference type="Proteomes" id="UP000772618"/>
    </source>
</evidence>
<dbReference type="Gene3D" id="2.170.130.10">
    <property type="entry name" value="TonB-dependent receptor, plug domain"/>
    <property type="match status" value="1"/>
</dbReference>
<dbReference type="SUPFAM" id="SSF49464">
    <property type="entry name" value="Carboxypeptidase regulatory domain-like"/>
    <property type="match status" value="1"/>
</dbReference>